<accession>A0A0F4YX83</accession>
<feature type="region of interest" description="Disordered" evidence="2">
    <location>
        <begin position="841"/>
        <end position="867"/>
    </location>
</feature>
<feature type="chain" id="PRO_5002482145" description="DUF7603 domain-containing protein" evidence="3">
    <location>
        <begin position="32"/>
        <end position="947"/>
    </location>
</feature>
<dbReference type="Proteomes" id="UP000053958">
    <property type="component" value="Unassembled WGS sequence"/>
</dbReference>
<organism evidence="5 6">
    <name type="scientific">Rasamsonia emersonii (strain ATCC 16479 / CBS 393.64 / IMI 116815)</name>
    <dbReference type="NCBI Taxonomy" id="1408163"/>
    <lineage>
        <taxon>Eukaryota</taxon>
        <taxon>Fungi</taxon>
        <taxon>Dikarya</taxon>
        <taxon>Ascomycota</taxon>
        <taxon>Pezizomycotina</taxon>
        <taxon>Eurotiomycetes</taxon>
        <taxon>Eurotiomycetidae</taxon>
        <taxon>Eurotiales</taxon>
        <taxon>Trichocomaceae</taxon>
        <taxon>Rasamsonia</taxon>
    </lineage>
</organism>
<dbReference type="GeneID" id="25315889"/>
<feature type="domain" description="DUF7603" evidence="4">
    <location>
        <begin position="673"/>
        <end position="801"/>
    </location>
</feature>
<keyword evidence="6" id="KW-1185">Reference proteome</keyword>
<feature type="compositionally biased region" description="Polar residues" evidence="2">
    <location>
        <begin position="230"/>
        <end position="239"/>
    </location>
</feature>
<dbReference type="AlphaFoldDB" id="A0A0F4YX83"/>
<dbReference type="STRING" id="1408163.A0A0F4YX83"/>
<keyword evidence="3" id="KW-0732">Signal</keyword>
<feature type="compositionally biased region" description="Basic and acidic residues" evidence="2">
    <location>
        <begin position="575"/>
        <end position="588"/>
    </location>
</feature>
<dbReference type="RefSeq" id="XP_013329073.1">
    <property type="nucleotide sequence ID" value="XM_013473619.1"/>
</dbReference>
<evidence type="ECO:0000256" key="1">
    <source>
        <dbReference type="SAM" id="Coils"/>
    </source>
</evidence>
<feature type="signal peptide" evidence="3">
    <location>
        <begin position="1"/>
        <end position="31"/>
    </location>
</feature>
<evidence type="ECO:0000256" key="2">
    <source>
        <dbReference type="SAM" id="MobiDB-lite"/>
    </source>
</evidence>
<dbReference type="Pfam" id="PF24554">
    <property type="entry name" value="DUF7603"/>
    <property type="match status" value="1"/>
</dbReference>
<protein>
    <recommendedName>
        <fullName evidence="4">DUF7603 domain-containing protein</fullName>
    </recommendedName>
</protein>
<feature type="compositionally biased region" description="Polar residues" evidence="2">
    <location>
        <begin position="125"/>
        <end position="140"/>
    </location>
</feature>
<feature type="region of interest" description="Disordered" evidence="2">
    <location>
        <begin position="75"/>
        <end position="150"/>
    </location>
</feature>
<feature type="region of interest" description="Disordered" evidence="2">
    <location>
        <begin position="536"/>
        <end position="588"/>
    </location>
</feature>
<keyword evidence="1" id="KW-0175">Coiled coil</keyword>
<sequence>MASGPSRLCPSGASPFFVFIAPLAACGLARAREHERDDRFGHYSCYSYHLAVGRSTGLMEGANAPPIAAAPGGFSSSFLRRQHSTSSLPPPLRSLAASPPSAGPAAVRRKPLPDDASPVVLPGHSQVSAPSPAAGSNPQAGQPPSPKYLETLDESLPFVPRDLDRPARHLERGENDAYISNGTPVHSRLASEPVIPVLKSPPPLDDPRRSEAMALQPPVSKPPPLRIDANQRSMSSSSADKPPKTPGSKITSFFGWKTVSSPGAESTSTEISDTGRSPLPSPLPQQPAQTSPYAPKSTPAAGDASHINGFPHPARMGSLGAVPSADPDLPSKLSQLENELREVSTELAASIKREMELEDLVERLQLEANSDANRRTSDYFSDSGTVSIKTESVRTEDIERIKRAAEQERAQLKVEWSQRWQEERSRRTACESHVQLLESQLQQVSIYRPIRFTLLPANDAQFRRERDDASNLASRTKELETALEDTRRKLTEERQLKDNFEDLLTAMRVELEQLRNERDLFRDAAQKGRFAAIAEEEGVPSNNKRGSMIGLSRSNSLARMPRSGGGLSRSNSVSGKDRESRESLAERVKDVEAQRDALHKALKSLLERQAYQARENEKRIKILELELEQAKQMNSAPRKLGYEREVRNLREEINSLRRRADEALMQKWQCEKGLAGLKMDLDRAAQETSSLRALLQEHDTDIPEHLAATQEGLANVQATSSSLEAAYKQLQADMEYAEANAPSALEEGRMEALAEQVRQQLEANNALRQRLAETIAKGERDQKLSASRINELQDKLKNLEDALMVAQHHSEEEIAKHEEEIRAIKESHNAQLMRARNGIKTPVSLSPRLPTSPFSGNRSPRLDLTTSGLGVPLHQAIQTEKLEMRVKELEKALRDAEFEMEEVVGRMNKAQVEVEELQSDRDEALRQTRRLEAEIMAEREKLKAVMG</sequence>
<feature type="coiled-coil region" evidence="1">
    <location>
        <begin position="879"/>
        <end position="941"/>
    </location>
</feature>
<feature type="compositionally biased region" description="Polar residues" evidence="2">
    <location>
        <begin position="258"/>
        <end position="275"/>
    </location>
</feature>
<evidence type="ECO:0000259" key="4">
    <source>
        <dbReference type="Pfam" id="PF24554"/>
    </source>
</evidence>
<dbReference type="InterPro" id="IPR056023">
    <property type="entry name" value="DUF7603"/>
</dbReference>
<gene>
    <name evidence="5" type="ORF">T310_3540</name>
</gene>
<evidence type="ECO:0000256" key="3">
    <source>
        <dbReference type="SAM" id="SignalP"/>
    </source>
</evidence>
<name>A0A0F4YX83_RASE3</name>
<feature type="region of interest" description="Disordered" evidence="2">
    <location>
        <begin position="191"/>
        <end position="328"/>
    </location>
</feature>
<feature type="coiled-coil region" evidence="1">
    <location>
        <begin position="333"/>
        <end position="367"/>
    </location>
</feature>
<feature type="compositionally biased region" description="Low complexity" evidence="2">
    <location>
        <begin position="93"/>
        <end position="106"/>
    </location>
</feature>
<proteinExistence type="predicted"/>
<reference evidence="5 6" key="1">
    <citation type="submission" date="2015-04" db="EMBL/GenBank/DDBJ databases">
        <authorList>
            <person name="Heijne W.H."/>
            <person name="Fedorova N.D."/>
            <person name="Nierman W.C."/>
            <person name="Vollebregt A.W."/>
            <person name="Zhao Z."/>
            <person name="Wu L."/>
            <person name="Kumar M."/>
            <person name="Stam H."/>
            <person name="van den Berg M.A."/>
            <person name="Pel H.J."/>
        </authorList>
    </citation>
    <scope>NUCLEOTIDE SEQUENCE [LARGE SCALE GENOMIC DNA]</scope>
    <source>
        <strain evidence="5 6">CBS 393.64</strain>
    </source>
</reference>
<comment type="caution">
    <text evidence="5">The sequence shown here is derived from an EMBL/GenBank/DDBJ whole genome shotgun (WGS) entry which is preliminary data.</text>
</comment>
<feature type="coiled-coil region" evidence="1">
    <location>
        <begin position="469"/>
        <end position="524"/>
    </location>
</feature>
<dbReference type="EMBL" id="LASV01000142">
    <property type="protein sequence ID" value="KKA22461.1"/>
    <property type="molecule type" value="Genomic_DNA"/>
</dbReference>
<evidence type="ECO:0000313" key="5">
    <source>
        <dbReference type="EMBL" id="KKA22461.1"/>
    </source>
</evidence>
<dbReference type="OrthoDB" id="5395440at2759"/>
<feature type="coiled-coil region" evidence="1">
    <location>
        <begin position="713"/>
        <end position="827"/>
    </location>
</feature>
<evidence type="ECO:0000313" key="6">
    <source>
        <dbReference type="Proteomes" id="UP000053958"/>
    </source>
</evidence>
<feature type="compositionally biased region" description="Polar residues" evidence="2">
    <location>
        <begin position="852"/>
        <end position="867"/>
    </location>
</feature>